<dbReference type="PROSITE" id="PS50931">
    <property type="entry name" value="HTH_LYSR"/>
    <property type="match status" value="1"/>
</dbReference>
<dbReference type="Gene3D" id="1.10.10.10">
    <property type="entry name" value="Winged helix-like DNA-binding domain superfamily/Winged helix DNA-binding domain"/>
    <property type="match status" value="1"/>
</dbReference>
<organism evidence="6 7">
    <name type="scientific">Boseongicola aestuarii</name>
    <dbReference type="NCBI Taxonomy" id="1470561"/>
    <lineage>
        <taxon>Bacteria</taxon>
        <taxon>Pseudomonadati</taxon>
        <taxon>Pseudomonadota</taxon>
        <taxon>Alphaproteobacteria</taxon>
        <taxon>Rhodobacterales</taxon>
        <taxon>Paracoccaceae</taxon>
        <taxon>Boseongicola</taxon>
    </lineage>
</organism>
<dbReference type="SUPFAM" id="SSF53850">
    <property type="entry name" value="Periplasmic binding protein-like II"/>
    <property type="match status" value="1"/>
</dbReference>
<comment type="similarity">
    <text evidence="1">Belongs to the LysR transcriptional regulatory family.</text>
</comment>
<dbReference type="Gene3D" id="3.40.190.10">
    <property type="entry name" value="Periplasmic binding protein-like II"/>
    <property type="match status" value="2"/>
</dbReference>
<keyword evidence="7" id="KW-1185">Reference proteome</keyword>
<dbReference type="InterPro" id="IPR050950">
    <property type="entry name" value="HTH-type_LysR_regulators"/>
</dbReference>
<sequence>MSIKIEMLRCFVTVVAQGSLAEAANALGRTASAVSMMLKQLEDHIGAPLFETARKSRLTPLGRQVLDEARREIEHFDRTVAAIDGLAKAERGQVRLAVTPSIAQSILPPILRRYVQAHPDVRIDIRDADSAQIEQDIRSEAADIGISSLGPVEGYECTKLFSDRFGVICRGDHRLARDWDRLTWADLEGETFIANGLCSQIKDERFRPVLARSRLMVRNTTSLLGLVRAGVGVTVVPRLVVEGVLGDLVFLPLQDTSAKRDVWMITQPRHLLGPAAGAMVAEIQATEFPKSPPQTSSWLK</sequence>
<dbReference type="Proteomes" id="UP000201838">
    <property type="component" value="Unassembled WGS sequence"/>
</dbReference>
<dbReference type="InterPro" id="IPR000847">
    <property type="entry name" value="LysR_HTH_N"/>
</dbReference>
<evidence type="ECO:0000313" key="7">
    <source>
        <dbReference type="Proteomes" id="UP000201838"/>
    </source>
</evidence>
<dbReference type="GO" id="GO:0003677">
    <property type="term" value="F:DNA binding"/>
    <property type="evidence" value="ECO:0007669"/>
    <property type="project" value="UniProtKB-KW"/>
</dbReference>
<name>A0A238J1U8_9RHOB</name>
<reference evidence="6 7" key="1">
    <citation type="submission" date="2017-05" db="EMBL/GenBank/DDBJ databases">
        <authorList>
            <person name="Song R."/>
            <person name="Chenine A.L."/>
            <person name="Ruprecht R.M."/>
        </authorList>
    </citation>
    <scope>NUCLEOTIDE SEQUENCE [LARGE SCALE GENOMIC DNA]</scope>
    <source>
        <strain evidence="6 7">CECT 8489</strain>
    </source>
</reference>
<dbReference type="GO" id="GO:0005829">
    <property type="term" value="C:cytosol"/>
    <property type="evidence" value="ECO:0007669"/>
    <property type="project" value="TreeGrafter"/>
</dbReference>
<protein>
    <submittedName>
        <fullName evidence="6">HTH-type transcriptional regulator GltC</fullName>
    </submittedName>
</protein>
<evidence type="ECO:0000313" key="6">
    <source>
        <dbReference type="EMBL" id="SMX23884.1"/>
    </source>
</evidence>
<evidence type="ECO:0000256" key="3">
    <source>
        <dbReference type="ARBA" id="ARBA00023125"/>
    </source>
</evidence>
<proteinExistence type="inferred from homology"/>
<dbReference type="PANTHER" id="PTHR30419">
    <property type="entry name" value="HTH-TYPE TRANSCRIPTIONAL REGULATOR YBHD"/>
    <property type="match status" value="1"/>
</dbReference>
<evidence type="ECO:0000256" key="4">
    <source>
        <dbReference type="ARBA" id="ARBA00023163"/>
    </source>
</evidence>
<evidence type="ECO:0000256" key="2">
    <source>
        <dbReference type="ARBA" id="ARBA00023015"/>
    </source>
</evidence>
<keyword evidence="4" id="KW-0804">Transcription</keyword>
<evidence type="ECO:0000256" key="1">
    <source>
        <dbReference type="ARBA" id="ARBA00009437"/>
    </source>
</evidence>
<dbReference type="OrthoDB" id="3252676at2"/>
<dbReference type="Pfam" id="PF03466">
    <property type="entry name" value="LysR_substrate"/>
    <property type="match status" value="1"/>
</dbReference>
<gene>
    <name evidence="6" type="primary">gltC</name>
    <name evidence="6" type="ORF">BOA8489_01997</name>
</gene>
<keyword evidence="2" id="KW-0805">Transcription regulation</keyword>
<dbReference type="EMBL" id="FXXQ01000006">
    <property type="protein sequence ID" value="SMX23884.1"/>
    <property type="molecule type" value="Genomic_DNA"/>
</dbReference>
<dbReference type="AlphaFoldDB" id="A0A238J1U8"/>
<dbReference type="InterPro" id="IPR005119">
    <property type="entry name" value="LysR_subst-bd"/>
</dbReference>
<dbReference type="PANTHER" id="PTHR30419:SF8">
    <property type="entry name" value="NITROGEN ASSIMILATION TRANSCRIPTIONAL ACTIVATOR-RELATED"/>
    <property type="match status" value="1"/>
</dbReference>
<accession>A0A238J1U8</accession>
<dbReference type="Pfam" id="PF00126">
    <property type="entry name" value="HTH_1"/>
    <property type="match status" value="1"/>
</dbReference>
<dbReference type="CDD" id="cd08440">
    <property type="entry name" value="PBP2_LTTR_like_4"/>
    <property type="match status" value="1"/>
</dbReference>
<dbReference type="InterPro" id="IPR036388">
    <property type="entry name" value="WH-like_DNA-bd_sf"/>
</dbReference>
<keyword evidence="3" id="KW-0238">DNA-binding</keyword>
<dbReference type="SUPFAM" id="SSF46785">
    <property type="entry name" value="Winged helix' DNA-binding domain"/>
    <property type="match status" value="1"/>
</dbReference>
<dbReference type="GO" id="GO:0003700">
    <property type="term" value="F:DNA-binding transcription factor activity"/>
    <property type="evidence" value="ECO:0007669"/>
    <property type="project" value="InterPro"/>
</dbReference>
<feature type="domain" description="HTH lysR-type" evidence="5">
    <location>
        <begin position="3"/>
        <end position="61"/>
    </location>
</feature>
<evidence type="ECO:0000259" key="5">
    <source>
        <dbReference type="PROSITE" id="PS50931"/>
    </source>
</evidence>
<dbReference type="InterPro" id="IPR036390">
    <property type="entry name" value="WH_DNA-bd_sf"/>
</dbReference>